<dbReference type="Ensembl" id="ENSOART00020037494.2">
    <property type="protein sequence ID" value="ENSOARP00020031041.1"/>
    <property type="gene ID" value="ENSOARG00020024001.2"/>
</dbReference>
<reference evidence="1" key="2">
    <citation type="submission" date="2025-08" db="UniProtKB">
        <authorList>
            <consortium name="Ensembl"/>
        </authorList>
    </citation>
    <scope>IDENTIFICATION</scope>
</reference>
<name>A0AC11CIL4_SHEEP</name>
<sequence length="736" mass="82498">MTPPPSRCTALGAPRARVSSPLARSRFLLWLLLQLVWTAAASQGHPKSGPRISAVWKGHAGQDHVDFGSTEPHTVLFHEPGSSSVWVGGRNRVYVFDFSKGRNASVRTVNIGSTKGSCRDKQDCGNYITLLEKQNEGLLACGTNARRPSCWILVRRALPVCLVSSPLSGWASAPQGGKRWGRRSVAGLILYRVPGRMGTLAEPLAPMGGSDHGTMWHSDPLGLPQVNNSVEFLGERKGYAPFSPDENSLVLFDGDEVYSTIRKQEYNGKIPRFRRIKGEIELYTSDTVMQNPQFIKATIVHQDQAYDDKIYYFFREDNPDKNPEAPLNVSRVAQLCRGDQGGESSLSVSKWNTFLKAMLVCSDAATNRNFNRLQDVFLLPDPNGQWKDTRVYGVFSNPWNYSAVCVYSLGDIDKVFCTSSLKGYHSSLPNPRPGKCLPDRQPIPTETFQVADSHPEVVQRVEPMGPLKTPLFHSKYHYQKVVVHRMHASNGETFHVLYLTTDKGTIHKVVEPGEREHSLVFNILEIQPFRHAAAIQAISLDADRRKLYVNSQWEVSQVPLDLCEVYTGGCHGCLMARDPYCGWYQDRCVSIYSSQEPVLQSISPVEPHKGCPNPKPEQAPLQKVSLAQNSRYYLSCPMESRHATYSWRHENSVEQSCEPSHQSPSCILFIENLTDLHYGHYYCEAQEDSYLREAQHWELLREDSAMTSQLLGHACTVATSLWLGVLPTLILGLLVH</sequence>
<reference evidence="1" key="1">
    <citation type="submission" date="2020-11" db="EMBL/GenBank/DDBJ databases">
        <authorList>
            <person name="Davenport K.M."/>
            <person name="Bickhart D.M."/>
            <person name="Smith T.P.L."/>
            <person name="Murdoch B.M."/>
            <person name="Rosen B.D."/>
        </authorList>
    </citation>
    <scope>NUCLEOTIDE SEQUENCE [LARGE SCALE GENOMIC DNA]</scope>
    <source>
        <strain evidence="1">OAR_USU_Benz2616</strain>
    </source>
</reference>
<proteinExistence type="predicted"/>
<evidence type="ECO:0000313" key="1">
    <source>
        <dbReference type="Ensembl" id="ENSOARP00020031041.1"/>
    </source>
</evidence>
<reference evidence="1" key="3">
    <citation type="submission" date="2025-09" db="UniProtKB">
        <authorList>
            <consortium name="Ensembl"/>
        </authorList>
    </citation>
    <scope>IDENTIFICATION</scope>
</reference>
<accession>A0AC11CIL4</accession>
<organism evidence="1">
    <name type="scientific">Ovis aries</name>
    <name type="common">Sheep</name>
    <dbReference type="NCBI Taxonomy" id="9940"/>
    <lineage>
        <taxon>Eukaryota</taxon>
        <taxon>Metazoa</taxon>
        <taxon>Chordata</taxon>
        <taxon>Craniata</taxon>
        <taxon>Vertebrata</taxon>
        <taxon>Euteleostomi</taxon>
        <taxon>Mammalia</taxon>
        <taxon>Eutheria</taxon>
        <taxon>Laurasiatheria</taxon>
        <taxon>Artiodactyla</taxon>
        <taxon>Ruminantia</taxon>
        <taxon>Pecora</taxon>
        <taxon>Bovidae</taxon>
        <taxon>Caprinae</taxon>
        <taxon>Ovis</taxon>
    </lineage>
</organism>
<gene>
    <name evidence="1" type="primary">SEMA7A</name>
</gene>
<protein>
    <submittedName>
        <fullName evidence="1">Semaphorin 7A (JohnMiltonHagen blood group)</fullName>
    </submittedName>
</protein>